<dbReference type="InterPro" id="IPR024214">
    <property type="entry name" value="DUF3843"/>
</dbReference>
<sequence length="486" mass="57649">MKRTIFSNDFAPYYPIGLQPCPMYVNVANRIHELLVKEMEFKSPDTDKLKKEIAINIAIYYEDKMSNIGLWNTFVEKHLKMYGYPLPFVDNLAVLDKEDVNADEVKLLIWMVLSRYFQDKFLNPLAIDDDTTASIIRILEDDDEIEINKSLYDFIYDKDTANDYFKLKKILFWLRRSYLLCSPLANDRYSDLYNLFNKRISKNETFYYVETMFSITTEIGPLSLPPHIWLAEMYYDHSMDSEASKLKKLKYCQQDIFLIKEINTEFAILKDSLGKEYKLKNNFPTLNHKDLYVTTSLVLYGDNNWEINGFMYESDHNQYRKNCEHKQQLAASYEHNYPHFMKRTKGKRIAFFENIDQLKDWLHKITPNTNINQIAHQLPSCSQVGFISQKAGIIFAPDIIHAIKCKDNPYYKKCDDRQMRTETMNAVINIESTHPELLNYLLENNMLQDGDISYNMPCKLGNEIFTHNIDFIARNHRRHYYHDHDY</sequence>
<dbReference type="AlphaFoldDB" id="A0A096A3W3"/>
<protein>
    <recommendedName>
        <fullName evidence="3">DUF3843 family protein</fullName>
    </recommendedName>
</protein>
<dbReference type="EMBL" id="JRNQ01000125">
    <property type="protein sequence ID" value="KGF41683.1"/>
    <property type="molecule type" value="Genomic_DNA"/>
</dbReference>
<evidence type="ECO:0008006" key="3">
    <source>
        <dbReference type="Google" id="ProtNLM"/>
    </source>
</evidence>
<accession>A0A096A3W3</accession>
<organism evidence="1 2">
    <name type="scientific">Prevotella bivia DNF00320</name>
    <dbReference type="NCBI Taxonomy" id="1401068"/>
    <lineage>
        <taxon>Bacteria</taxon>
        <taxon>Pseudomonadati</taxon>
        <taxon>Bacteroidota</taxon>
        <taxon>Bacteroidia</taxon>
        <taxon>Bacteroidales</taxon>
        <taxon>Prevotellaceae</taxon>
        <taxon>Prevotella</taxon>
    </lineage>
</organism>
<proteinExistence type="predicted"/>
<dbReference type="OrthoDB" id="693120at2"/>
<dbReference type="Pfam" id="PF12954">
    <property type="entry name" value="DUF3843"/>
    <property type="match status" value="2"/>
</dbReference>
<comment type="caution">
    <text evidence="1">The sequence shown here is derived from an EMBL/GenBank/DDBJ whole genome shotgun (WGS) entry which is preliminary data.</text>
</comment>
<dbReference type="Proteomes" id="UP000029525">
    <property type="component" value="Unassembled WGS sequence"/>
</dbReference>
<reference evidence="1 2" key="1">
    <citation type="submission" date="2014-07" db="EMBL/GenBank/DDBJ databases">
        <authorList>
            <person name="McCorrison J."/>
            <person name="Sanka R."/>
            <person name="Torralba M."/>
            <person name="Gillis M."/>
            <person name="Haft D.H."/>
            <person name="Methe B."/>
            <person name="Sutton G."/>
            <person name="Nelson K.E."/>
        </authorList>
    </citation>
    <scope>NUCLEOTIDE SEQUENCE [LARGE SCALE GENOMIC DNA]</scope>
    <source>
        <strain evidence="1 2">DNF00320</strain>
    </source>
</reference>
<gene>
    <name evidence="1" type="ORF">HMPREF0647_11235</name>
</gene>
<dbReference type="RefSeq" id="WP_036868922.1">
    <property type="nucleotide sequence ID" value="NZ_JRNQ01000125.1"/>
</dbReference>
<evidence type="ECO:0000313" key="1">
    <source>
        <dbReference type="EMBL" id="KGF41683.1"/>
    </source>
</evidence>
<name>A0A096A3W3_9BACT</name>
<evidence type="ECO:0000313" key="2">
    <source>
        <dbReference type="Proteomes" id="UP000029525"/>
    </source>
</evidence>